<dbReference type="Proteomes" id="UP001500392">
    <property type="component" value="Unassembled WGS sequence"/>
</dbReference>
<evidence type="ECO:0000313" key="3">
    <source>
        <dbReference type="Proteomes" id="UP001500392"/>
    </source>
</evidence>
<accession>A0ABP7WV33</accession>
<evidence type="ECO:0000256" key="1">
    <source>
        <dbReference type="SAM" id="MobiDB-lite"/>
    </source>
</evidence>
<comment type="caution">
    <text evidence="2">The sequence shown here is derived from an EMBL/GenBank/DDBJ whole genome shotgun (WGS) entry which is preliminary data.</text>
</comment>
<organism evidence="2 3">
    <name type="scientific">Zhongshania borealis</name>
    <dbReference type="NCBI Taxonomy" id="889488"/>
    <lineage>
        <taxon>Bacteria</taxon>
        <taxon>Pseudomonadati</taxon>
        <taxon>Pseudomonadota</taxon>
        <taxon>Gammaproteobacteria</taxon>
        <taxon>Cellvibrionales</taxon>
        <taxon>Spongiibacteraceae</taxon>
        <taxon>Zhongshania</taxon>
    </lineage>
</organism>
<proteinExistence type="predicted"/>
<reference evidence="3" key="1">
    <citation type="journal article" date="2019" name="Int. J. Syst. Evol. Microbiol.">
        <title>The Global Catalogue of Microorganisms (GCM) 10K type strain sequencing project: providing services to taxonomists for standard genome sequencing and annotation.</title>
        <authorList>
            <consortium name="The Broad Institute Genomics Platform"/>
            <consortium name="The Broad Institute Genome Sequencing Center for Infectious Disease"/>
            <person name="Wu L."/>
            <person name="Ma J."/>
        </authorList>
    </citation>
    <scope>NUCLEOTIDE SEQUENCE [LARGE SCALE GENOMIC DNA]</scope>
    <source>
        <strain evidence="3">JCM 17304</strain>
    </source>
</reference>
<gene>
    <name evidence="2" type="ORF">GCM10022414_21990</name>
</gene>
<protein>
    <recommendedName>
        <fullName evidence="4">YtxH domain-containing protein</fullName>
    </recommendedName>
</protein>
<keyword evidence="3" id="KW-1185">Reference proteome</keyword>
<feature type="region of interest" description="Disordered" evidence="1">
    <location>
        <begin position="36"/>
        <end position="73"/>
    </location>
</feature>
<name>A0ABP7WV33_9GAMM</name>
<dbReference type="EMBL" id="BAABDM010000003">
    <property type="protein sequence ID" value="GAA4097019.1"/>
    <property type="molecule type" value="Genomic_DNA"/>
</dbReference>
<dbReference type="PROSITE" id="PS51257">
    <property type="entry name" value="PROKAR_LIPOPROTEIN"/>
    <property type="match status" value="1"/>
</dbReference>
<dbReference type="RefSeq" id="WP_344935781.1">
    <property type="nucleotide sequence ID" value="NZ_BAABDM010000003.1"/>
</dbReference>
<evidence type="ECO:0000313" key="2">
    <source>
        <dbReference type="EMBL" id="GAA4097019.1"/>
    </source>
</evidence>
<evidence type="ECO:0008006" key="4">
    <source>
        <dbReference type="Google" id="ProtNLM"/>
    </source>
</evidence>
<sequence length="73" mass="7994">MKSLFENLKSTQNSKILVAFFIVASAVFAVSACEKGPAEKAGERIDQGVENTKDAYQEGVEEVKDEIDDHSTE</sequence>
<feature type="compositionally biased region" description="Basic and acidic residues" evidence="1">
    <location>
        <begin position="36"/>
        <end position="56"/>
    </location>
</feature>